<protein>
    <submittedName>
        <fullName evidence="1">Uncharacterized protein</fullName>
    </submittedName>
</protein>
<dbReference type="EMBL" id="APOI01000008">
    <property type="protein sequence ID" value="ENU24517.1"/>
    <property type="molecule type" value="Genomic_DNA"/>
</dbReference>
<proteinExistence type="predicted"/>
<sequence>MIDLKKLELFPQEIYAIEQFISYNYYYGTVKLWKELIQYTEELLDKYSAHLAPDHCAQPSSHQADYVWGTIVLPNFKGVLRHLVDGLDDLKEGFLPILRRMSSINNAAIAQGRDYPYDWMEKVEKGAVEKYEAKEKIVLTRATNIYIASDYYTAQWDYKDLLEDEYVVGIDFPEYLPKYQLNTNIMVKTGEPIMVTGIYRSIEPYSACNFMIKEEKMSAKHPEDWKLAPKVFSFKSNLDLFTTPDTIENPIRVETTWILVEKVVEDGDSNLAFSKEKLSQ</sequence>
<gene>
    <name evidence="1" type="ORF">F993_00761</name>
</gene>
<dbReference type="RefSeq" id="WP_004652813.1">
    <property type="nucleotide sequence ID" value="NZ_KB849179.1"/>
</dbReference>
<comment type="caution">
    <text evidence="1">The sequence shown here is derived from an EMBL/GenBank/DDBJ whole genome shotgun (WGS) entry which is preliminary data.</text>
</comment>
<accession>A0ABN0JH88</accession>
<reference evidence="1 2" key="1">
    <citation type="submission" date="2013-02" db="EMBL/GenBank/DDBJ databases">
        <title>The Genome Sequence of Acinetobacter sp. NIPH 809.</title>
        <authorList>
            <consortium name="The Broad Institute Genome Sequencing Platform"/>
            <consortium name="The Broad Institute Genome Sequencing Center for Infectious Disease"/>
            <person name="Cerqueira G."/>
            <person name="Feldgarden M."/>
            <person name="Courvalin P."/>
            <person name="Perichon B."/>
            <person name="Grillot-Courvalin C."/>
            <person name="Clermont D."/>
            <person name="Rocha E."/>
            <person name="Yoon E.-J."/>
            <person name="Nemec A."/>
            <person name="Walker B."/>
            <person name="Young S.K."/>
            <person name="Zeng Q."/>
            <person name="Gargeya S."/>
            <person name="Fitzgerald M."/>
            <person name="Haas B."/>
            <person name="Abouelleil A."/>
            <person name="Alvarado L."/>
            <person name="Arachchi H.M."/>
            <person name="Berlin A.M."/>
            <person name="Chapman S.B."/>
            <person name="Dewar J."/>
            <person name="Goldberg J."/>
            <person name="Griggs A."/>
            <person name="Gujja S."/>
            <person name="Hansen M."/>
            <person name="Howarth C."/>
            <person name="Imamovic A."/>
            <person name="Larimer J."/>
            <person name="McCowan C."/>
            <person name="Murphy C."/>
            <person name="Neiman D."/>
            <person name="Pearson M."/>
            <person name="Priest M."/>
            <person name="Roberts A."/>
            <person name="Saif S."/>
            <person name="Shea T."/>
            <person name="Sisk P."/>
            <person name="Sykes S."/>
            <person name="Wortman J."/>
            <person name="Nusbaum C."/>
            <person name="Birren B."/>
        </authorList>
    </citation>
    <scope>NUCLEOTIDE SEQUENCE [LARGE SCALE GENOMIC DNA]</scope>
    <source>
        <strain evidence="1 2">NIPH 809</strain>
    </source>
</reference>
<dbReference type="Proteomes" id="UP000013034">
    <property type="component" value="Unassembled WGS sequence"/>
</dbReference>
<organism evidence="1 2">
    <name type="scientific">Acinetobacter proteolyticus</name>
    <dbReference type="NCBI Taxonomy" id="1776741"/>
    <lineage>
        <taxon>Bacteria</taxon>
        <taxon>Pseudomonadati</taxon>
        <taxon>Pseudomonadota</taxon>
        <taxon>Gammaproteobacteria</taxon>
        <taxon>Moraxellales</taxon>
        <taxon>Moraxellaceae</taxon>
        <taxon>Acinetobacter</taxon>
    </lineage>
</organism>
<evidence type="ECO:0000313" key="1">
    <source>
        <dbReference type="EMBL" id="ENU24517.1"/>
    </source>
</evidence>
<keyword evidence="2" id="KW-1185">Reference proteome</keyword>
<name>A0ABN0JH88_9GAMM</name>
<evidence type="ECO:0000313" key="2">
    <source>
        <dbReference type="Proteomes" id="UP000013034"/>
    </source>
</evidence>